<keyword evidence="2" id="KW-1185">Reference proteome</keyword>
<dbReference type="Pfam" id="PF19801">
    <property type="entry name" value="DUF6284"/>
    <property type="match status" value="1"/>
</dbReference>
<dbReference type="RefSeq" id="WP_186284002.1">
    <property type="nucleotide sequence ID" value="NZ_JACMSF010000022.1"/>
</dbReference>
<sequence>MNPIVTVQDVVTAFADWIEPTDAELDAIELEMPAILADVDLLDAQIITLDRTRTEVDAQRIRRACRRVLAERMALANRTAGASLPGGAA</sequence>
<evidence type="ECO:0000313" key="1">
    <source>
        <dbReference type="EMBL" id="MBC2904131.1"/>
    </source>
</evidence>
<evidence type="ECO:0000313" key="2">
    <source>
        <dbReference type="Proteomes" id="UP000584670"/>
    </source>
</evidence>
<organism evidence="1 2">
    <name type="scientific">Streptomyces cupreus</name>
    <dbReference type="NCBI Taxonomy" id="2759956"/>
    <lineage>
        <taxon>Bacteria</taxon>
        <taxon>Bacillati</taxon>
        <taxon>Actinomycetota</taxon>
        <taxon>Actinomycetes</taxon>
        <taxon>Kitasatosporales</taxon>
        <taxon>Streptomycetaceae</taxon>
        <taxon>Streptomyces</taxon>
    </lineage>
</organism>
<gene>
    <name evidence="1" type="ORF">H4N64_21360</name>
</gene>
<reference evidence="1 2" key="1">
    <citation type="submission" date="2020-08" db="EMBL/GenBank/DDBJ databases">
        <title>Streptomyces sp. PSKA01 genome sequencing and assembly.</title>
        <authorList>
            <person name="Mandal S."/>
            <person name="Maiti P.K."/>
            <person name="Das P."/>
        </authorList>
    </citation>
    <scope>NUCLEOTIDE SEQUENCE [LARGE SCALE GENOMIC DNA]</scope>
    <source>
        <strain evidence="1 2">PSKA01</strain>
    </source>
</reference>
<dbReference type="InterPro" id="IPR046251">
    <property type="entry name" value="DUF6284"/>
</dbReference>
<proteinExistence type="predicted"/>
<name>A0A7X1MAT8_9ACTN</name>
<dbReference type="EMBL" id="JACMSF010000022">
    <property type="protein sequence ID" value="MBC2904131.1"/>
    <property type="molecule type" value="Genomic_DNA"/>
</dbReference>
<dbReference type="Proteomes" id="UP000584670">
    <property type="component" value="Unassembled WGS sequence"/>
</dbReference>
<comment type="caution">
    <text evidence="1">The sequence shown here is derived from an EMBL/GenBank/DDBJ whole genome shotgun (WGS) entry which is preliminary data.</text>
</comment>
<dbReference type="AlphaFoldDB" id="A0A7X1MAT8"/>
<accession>A0A7X1MAT8</accession>
<protein>
    <submittedName>
        <fullName evidence="1">Uncharacterized protein</fullName>
    </submittedName>
</protein>